<comment type="subcellular location">
    <subcellularLocation>
        <location evidence="1">Cell membrane</location>
    </subcellularLocation>
</comment>
<keyword evidence="6" id="KW-0552">Olfaction</keyword>
<keyword evidence="3" id="KW-1003">Cell membrane</keyword>
<evidence type="ECO:0000256" key="11">
    <source>
        <dbReference type="ARBA" id="ARBA00023180"/>
    </source>
</evidence>
<feature type="transmembrane region" description="Helical" evidence="13">
    <location>
        <begin position="166"/>
        <end position="192"/>
    </location>
</feature>
<dbReference type="PANTHER" id="PTHR11923">
    <property type="entry name" value="SCAVENGER RECEPTOR CLASS B TYPE-1 SR-B1"/>
    <property type="match status" value="1"/>
</dbReference>
<evidence type="ECO:0000313" key="15">
    <source>
        <dbReference type="EMBL" id="CAH0402083.1"/>
    </source>
</evidence>
<keyword evidence="9" id="KW-1015">Disulfide bond</keyword>
<keyword evidence="8 13" id="KW-0472">Membrane</keyword>
<gene>
    <name evidence="15" type="ORF">CHILSU_LOCUS5320</name>
</gene>
<evidence type="ECO:0000256" key="8">
    <source>
        <dbReference type="ARBA" id="ARBA00023136"/>
    </source>
</evidence>
<organism evidence="15 16">
    <name type="scientific">Chilo suppressalis</name>
    <name type="common">Asiatic rice borer moth</name>
    <dbReference type="NCBI Taxonomy" id="168631"/>
    <lineage>
        <taxon>Eukaryota</taxon>
        <taxon>Metazoa</taxon>
        <taxon>Ecdysozoa</taxon>
        <taxon>Arthropoda</taxon>
        <taxon>Hexapoda</taxon>
        <taxon>Insecta</taxon>
        <taxon>Pterygota</taxon>
        <taxon>Neoptera</taxon>
        <taxon>Endopterygota</taxon>
        <taxon>Lepidoptera</taxon>
        <taxon>Glossata</taxon>
        <taxon>Ditrysia</taxon>
        <taxon>Pyraloidea</taxon>
        <taxon>Crambidae</taxon>
        <taxon>Crambinae</taxon>
        <taxon>Chilo</taxon>
    </lineage>
</organism>
<feature type="signal peptide" evidence="14">
    <location>
        <begin position="1"/>
        <end position="17"/>
    </location>
</feature>
<keyword evidence="10" id="KW-0675">Receptor</keyword>
<evidence type="ECO:0000256" key="9">
    <source>
        <dbReference type="ARBA" id="ARBA00023157"/>
    </source>
</evidence>
<keyword evidence="4" id="KW-0716">Sensory transduction</keyword>
<proteinExistence type="inferred from homology"/>
<feature type="chain" id="PRO_5045788192" description="Sensory neuron membrane protein 2" evidence="14">
    <location>
        <begin position="18"/>
        <end position="208"/>
    </location>
</feature>
<evidence type="ECO:0000256" key="1">
    <source>
        <dbReference type="ARBA" id="ARBA00004236"/>
    </source>
</evidence>
<comment type="similarity">
    <text evidence="2">Belongs to the CD36 family.</text>
</comment>
<name>A0ABN8B2N3_CHISP</name>
<accession>A0ABN8B2N3</accession>
<keyword evidence="16" id="KW-1185">Reference proteome</keyword>
<evidence type="ECO:0000256" key="4">
    <source>
        <dbReference type="ARBA" id="ARBA00022606"/>
    </source>
</evidence>
<evidence type="ECO:0000256" key="10">
    <source>
        <dbReference type="ARBA" id="ARBA00023170"/>
    </source>
</evidence>
<dbReference type="InterPro" id="IPR002159">
    <property type="entry name" value="CD36_fam"/>
</dbReference>
<evidence type="ECO:0000256" key="2">
    <source>
        <dbReference type="ARBA" id="ARBA00010532"/>
    </source>
</evidence>
<dbReference type="Pfam" id="PF01130">
    <property type="entry name" value="CD36"/>
    <property type="match status" value="1"/>
</dbReference>
<protein>
    <recommendedName>
        <fullName evidence="12">Sensory neuron membrane protein 2</fullName>
    </recommendedName>
</protein>
<keyword evidence="14" id="KW-0732">Signal</keyword>
<evidence type="ECO:0000256" key="7">
    <source>
        <dbReference type="ARBA" id="ARBA00022989"/>
    </source>
</evidence>
<reference evidence="15" key="1">
    <citation type="submission" date="2021-12" db="EMBL/GenBank/DDBJ databases">
        <authorList>
            <person name="King R."/>
        </authorList>
    </citation>
    <scope>NUCLEOTIDE SEQUENCE</scope>
</reference>
<keyword evidence="11" id="KW-0325">Glycoprotein</keyword>
<evidence type="ECO:0000313" key="16">
    <source>
        <dbReference type="Proteomes" id="UP001153292"/>
    </source>
</evidence>
<sequence>MLFCTLKWFVYFQFAGSQLPGAYMVLSNPHFLFGDIRYRNGVFGMNPVIDKHGIFLDIEPNTGTILRGSKRAQFNVFMRPVTRVHATQKLRTTLTPIFWIEENTGTILRGSKRAQFNVFMRPVTRVHATQKLRTTLTPIFWIEEAMTLPEEYTDEISTQLLSRLDLIAILVPVIVAICGVVLLIGIILAACVRLRKSAESDILTNSSD</sequence>
<evidence type="ECO:0000256" key="6">
    <source>
        <dbReference type="ARBA" id="ARBA00022725"/>
    </source>
</evidence>
<keyword evidence="5 13" id="KW-0812">Transmembrane</keyword>
<keyword evidence="7 13" id="KW-1133">Transmembrane helix</keyword>
<dbReference type="PANTHER" id="PTHR11923:SF109">
    <property type="entry name" value="SENSORY NEURON MEMBRANE PROTEIN 2"/>
    <property type="match status" value="1"/>
</dbReference>
<evidence type="ECO:0000256" key="3">
    <source>
        <dbReference type="ARBA" id="ARBA00022475"/>
    </source>
</evidence>
<evidence type="ECO:0000256" key="13">
    <source>
        <dbReference type="SAM" id="Phobius"/>
    </source>
</evidence>
<evidence type="ECO:0000256" key="14">
    <source>
        <dbReference type="SAM" id="SignalP"/>
    </source>
</evidence>
<dbReference type="Proteomes" id="UP001153292">
    <property type="component" value="Chromosome 2"/>
</dbReference>
<evidence type="ECO:0000256" key="12">
    <source>
        <dbReference type="ARBA" id="ARBA00040645"/>
    </source>
</evidence>
<evidence type="ECO:0000256" key="5">
    <source>
        <dbReference type="ARBA" id="ARBA00022692"/>
    </source>
</evidence>
<dbReference type="EMBL" id="OU963895">
    <property type="protein sequence ID" value="CAH0402083.1"/>
    <property type="molecule type" value="Genomic_DNA"/>
</dbReference>